<reference evidence="1" key="1">
    <citation type="journal article" date="2023" name="Nat. Commun.">
        <title>Diploid and tetraploid genomes of Acorus and the evolution of monocots.</title>
        <authorList>
            <person name="Ma L."/>
            <person name="Liu K.W."/>
            <person name="Li Z."/>
            <person name="Hsiao Y.Y."/>
            <person name="Qi Y."/>
            <person name="Fu T."/>
            <person name="Tang G.D."/>
            <person name="Zhang D."/>
            <person name="Sun W.H."/>
            <person name="Liu D.K."/>
            <person name="Li Y."/>
            <person name="Chen G.Z."/>
            <person name="Liu X.D."/>
            <person name="Liao X.Y."/>
            <person name="Jiang Y.T."/>
            <person name="Yu X."/>
            <person name="Hao Y."/>
            <person name="Huang J."/>
            <person name="Zhao X.W."/>
            <person name="Ke S."/>
            <person name="Chen Y.Y."/>
            <person name="Wu W.L."/>
            <person name="Hsu J.L."/>
            <person name="Lin Y.F."/>
            <person name="Huang M.D."/>
            <person name="Li C.Y."/>
            <person name="Huang L."/>
            <person name="Wang Z.W."/>
            <person name="Zhao X."/>
            <person name="Zhong W.Y."/>
            <person name="Peng D.H."/>
            <person name="Ahmad S."/>
            <person name="Lan S."/>
            <person name="Zhang J.S."/>
            <person name="Tsai W.C."/>
            <person name="Van de Peer Y."/>
            <person name="Liu Z.J."/>
        </authorList>
    </citation>
    <scope>NUCLEOTIDE SEQUENCE</scope>
    <source>
        <strain evidence="1">CP</strain>
    </source>
</reference>
<organism evidence="1 2">
    <name type="scientific">Acorus calamus</name>
    <name type="common">Sweet flag</name>
    <dbReference type="NCBI Taxonomy" id="4465"/>
    <lineage>
        <taxon>Eukaryota</taxon>
        <taxon>Viridiplantae</taxon>
        <taxon>Streptophyta</taxon>
        <taxon>Embryophyta</taxon>
        <taxon>Tracheophyta</taxon>
        <taxon>Spermatophyta</taxon>
        <taxon>Magnoliopsida</taxon>
        <taxon>Liliopsida</taxon>
        <taxon>Acoraceae</taxon>
        <taxon>Acorus</taxon>
    </lineage>
</organism>
<sequence>MPVNVDGVMTTAGLLDSEASVYALSYDISGSRLIICEADKMIKTWKKDETAILSTLATCKKGSRGLKVSMLLPAFSYCLFHCYHFF</sequence>
<dbReference type="Proteomes" id="UP001180020">
    <property type="component" value="Unassembled WGS sequence"/>
</dbReference>
<name>A0AAV9D2T0_ACOCL</name>
<reference evidence="1" key="2">
    <citation type="submission" date="2023-06" db="EMBL/GenBank/DDBJ databases">
        <authorList>
            <person name="Ma L."/>
            <person name="Liu K.-W."/>
            <person name="Li Z."/>
            <person name="Hsiao Y.-Y."/>
            <person name="Qi Y."/>
            <person name="Fu T."/>
            <person name="Tang G."/>
            <person name="Zhang D."/>
            <person name="Sun W.-H."/>
            <person name="Liu D.-K."/>
            <person name="Li Y."/>
            <person name="Chen G.-Z."/>
            <person name="Liu X.-D."/>
            <person name="Liao X.-Y."/>
            <person name="Jiang Y.-T."/>
            <person name="Yu X."/>
            <person name="Hao Y."/>
            <person name="Huang J."/>
            <person name="Zhao X.-W."/>
            <person name="Ke S."/>
            <person name="Chen Y.-Y."/>
            <person name="Wu W.-L."/>
            <person name="Hsu J.-L."/>
            <person name="Lin Y.-F."/>
            <person name="Huang M.-D."/>
            <person name="Li C.-Y."/>
            <person name="Huang L."/>
            <person name="Wang Z.-W."/>
            <person name="Zhao X."/>
            <person name="Zhong W.-Y."/>
            <person name="Peng D.-H."/>
            <person name="Ahmad S."/>
            <person name="Lan S."/>
            <person name="Zhang J.-S."/>
            <person name="Tsai W.-C."/>
            <person name="Van De Peer Y."/>
            <person name="Liu Z.-J."/>
        </authorList>
    </citation>
    <scope>NUCLEOTIDE SEQUENCE</scope>
    <source>
        <strain evidence="1">CP</strain>
        <tissue evidence="1">Leaves</tissue>
    </source>
</reference>
<evidence type="ECO:0000313" key="2">
    <source>
        <dbReference type="Proteomes" id="UP001180020"/>
    </source>
</evidence>
<dbReference type="AlphaFoldDB" id="A0AAV9D2T0"/>
<protein>
    <submittedName>
        <fullName evidence="1">Uncharacterized protein</fullName>
    </submittedName>
</protein>
<accession>A0AAV9D2T0</accession>
<gene>
    <name evidence="1" type="ORF">QJS10_CPA16g01537</name>
</gene>
<dbReference type="EMBL" id="JAUJYO010000016">
    <property type="protein sequence ID" value="KAK1295216.1"/>
    <property type="molecule type" value="Genomic_DNA"/>
</dbReference>
<keyword evidence="2" id="KW-1185">Reference proteome</keyword>
<proteinExistence type="predicted"/>
<evidence type="ECO:0000313" key="1">
    <source>
        <dbReference type="EMBL" id="KAK1295216.1"/>
    </source>
</evidence>
<comment type="caution">
    <text evidence="1">The sequence shown here is derived from an EMBL/GenBank/DDBJ whole genome shotgun (WGS) entry which is preliminary data.</text>
</comment>